<name>D8M1U7_BLAHO</name>
<protein>
    <recommendedName>
        <fullName evidence="4">tRNA/rRNA methyltransferase SpoU type domain-containing protein</fullName>
    </recommendedName>
</protein>
<reference evidence="5" key="1">
    <citation type="submission" date="2010-02" db="EMBL/GenBank/DDBJ databases">
        <title>Sequencing and annotation of the Blastocystis hominis genome.</title>
        <authorList>
            <person name="Wincker P."/>
        </authorList>
    </citation>
    <scope>NUCLEOTIDE SEQUENCE</scope>
    <source>
        <strain evidence="5">Singapore isolate B</strain>
    </source>
</reference>
<evidence type="ECO:0000256" key="2">
    <source>
        <dbReference type="ARBA" id="ARBA00022679"/>
    </source>
</evidence>
<dbReference type="PANTHER" id="PTHR43191:SF7">
    <property type="entry name" value="OBP33PEP LIKE PROTEIN"/>
    <property type="match status" value="1"/>
</dbReference>
<keyword evidence="6" id="KW-1185">Reference proteome</keyword>
<dbReference type="Pfam" id="PF00588">
    <property type="entry name" value="SpoU_methylase"/>
    <property type="match status" value="1"/>
</dbReference>
<dbReference type="InParanoid" id="D8M1U7"/>
<evidence type="ECO:0000313" key="6">
    <source>
        <dbReference type="Proteomes" id="UP000008312"/>
    </source>
</evidence>
<feature type="domain" description="tRNA/rRNA methyltransferase SpoU type" evidence="4">
    <location>
        <begin position="15"/>
        <end position="151"/>
    </location>
</feature>
<dbReference type="OMA" id="CDHFVYI"/>
<dbReference type="GeneID" id="24919318"/>
<proteinExistence type="predicted"/>
<organism evidence="5">
    <name type="scientific">Blastocystis hominis</name>
    <dbReference type="NCBI Taxonomy" id="12968"/>
    <lineage>
        <taxon>Eukaryota</taxon>
        <taxon>Sar</taxon>
        <taxon>Stramenopiles</taxon>
        <taxon>Bigyra</taxon>
        <taxon>Opalozoa</taxon>
        <taxon>Opalinata</taxon>
        <taxon>Blastocystidae</taxon>
        <taxon>Blastocystis</taxon>
    </lineage>
</organism>
<evidence type="ECO:0000313" key="5">
    <source>
        <dbReference type="EMBL" id="CBK22036.2"/>
    </source>
</evidence>
<dbReference type="GO" id="GO:0006396">
    <property type="term" value="P:RNA processing"/>
    <property type="evidence" value="ECO:0007669"/>
    <property type="project" value="InterPro"/>
</dbReference>
<evidence type="ECO:0000256" key="3">
    <source>
        <dbReference type="SAM" id="MobiDB-lite"/>
    </source>
</evidence>
<accession>D8M1U7</accession>
<feature type="region of interest" description="Disordered" evidence="3">
    <location>
        <begin position="181"/>
        <end position="215"/>
    </location>
</feature>
<dbReference type="EMBL" id="FN668646">
    <property type="protein sequence ID" value="CBK22036.2"/>
    <property type="molecule type" value="Genomic_DNA"/>
</dbReference>
<dbReference type="SUPFAM" id="SSF75217">
    <property type="entry name" value="alpha/beta knot"/>
    <property type="match status" value="1"/>
</dbReference>
<keyword evidence="2" id="KW-0808">Transferase</keyword>
<evidence type="ECO:0000256" key="1">
    <source>
        <dbReference type="ARBA" id="ARBA00022603"/>
    </source>
</evidence>
<dbReference type="CDD" id="cd18096">
    <property type="entry name" value="SpoU-like"/>
    <property type="match status" value="1"/>
</dbReference>
<dbReference type="GO" id="GO:0032259">
    <property type="term" value="P:methylation"/>
    <property type="evidence" value="ECO:0007669"/>
    <property type="project" value="UniProtKB-KW"/>
</dbReference>
<dbReference type="AlphaFoldDB" id="D8M1U7"/>
<feature type="compositionally biased region" description="Acidic residues" evidence="3">
    <location>
        <begin position="203"/>
        <end position="215"/>
    </location>
</feature>
<dbReference type="GO" id="GO:0003723">
    <property type="term" value="F:RNA binding"/>
    <property type="evidence" value="ECO:0007669"/>
    <property type="project" value="InterPro"/>
</dbReference>
<dbReference type="PANTHER" id="PTHR43191">
    <property type="entry name" value="RRNA METHYLTRANSFERASE 3"/>
    <property type="match status" value="1"/>
</dbReference>
<dbReference type="Gene3D" id="3.40.1280.10">
    <property type="match status" value="1"/>
</dbReference>
<dbReference type="GO" id="GO:0008173">
    <property type="term" value="F:RNA methyltransferase activity"/>
    <property type="evidence" value="ECO:0007669"/>
    <property type="project" value="InterPro"/>
</dbReference>
<evidence type="ECO:0000259" key="4">
    <source>
        <dbReference type="Pfam" id="PF00588"/>
    </source>
</evidence>
<dbReference type="RefSeq" id="XP_012896084.1">
    <property type="nucleotide sequence ID" value="XM_013040630.1"/>
</dbReference>
<dbReference type="OrthoDB" id="270651at2759"/>
<dbReference type="InterPro" id="IPR001537">
    <property type="entry name" value="SpoU_MeTrfase"/>
</dbReference>
<dbReference type="InterPro" id="IPR051259">
    <property type="entry name" value="rRNA_Methyltransferase"/>
</dbReference>
<sequence>MSESVSEAKPKPDGYLVLANISKNHNIGNMVRSACAFGMKEVIVIGQPKLMLYGSHGTAHHIKIRKFGTMEEAKAWFKENNIIVCGVEIVPEAEDVRTHPFRGNTAIMMGNEGSGMNEKQLGMCDHFVYIPQFSQGTASLNVNVAASIVMHHFSTWAGYEEAEREKDRAKFVVESFVTGKDRERTEEEIQLSQERRRLREERENEDIDMEGVLED</sequence>
<dbReference type="InterPro" id="IPR029026">
    <property type="entry name" value="tRNA_m1G_MTases_N"/>
</dbReference>
<gene>
    <name evidence="5" type="ORF">GSBLH_T00002111001</name>
</gene>
<dbReference type="InterPro" id="IPR029028">
    <property type="entry name" value="Alpha/beta_knot_MTases"/>
</dbReference>
<dbReference type="Proteomes" id="UP000008312">
    <property type="component" value="Unassembled WGS sequence"/>
</dbReference>
<keyword evidence="1" id="KW-0489">Methyltransferase</keyword>
<feature type="compositionally biased region" description="Basic and acidic residues" evidence="3">
    <location>
        <begin position="181"/>
        <end position="202"/>
    </location>
</feature>